<dbReference type="Gene3D" id="3.40.630.30">
    <property type="match status" value="1"/>
</dbReference>
<evidence type="ECO:0000313" key="6">
    <source>
        <dbReference type="Proteomes" id="UP000527616"/>
    </source>
</evidence>
<evidence type="ECO:0000256" key="1">
    <source>
        <dbReference type="ARBA" id="ARBA00005582"/>
    </source>
</evidence>
<dbReference type="PANTHER" id="PTHR21340:SF0">
    <property type="entry name" value="BIS(5'-NUCLEOSYL)-TETRAPHOSPHATASE [ASYMMETRICAL]"/>
    <property type="match status" value="1"/>
</dbReference>
<dbReference type="Pfam" id="PF00293">
    <property type="entry name" value="NUDIX"/>
    <property type="match status" value="1"/>
</dbReference>
<comment type="similarity">
    <text evidence="1 3">Belongs to the Nudix hydrolase family.</text>
</comment>
<evidence type="ECO:0000256" key="3">
    <source>
        <dbReference type="RuleBase" id="RU003476"/>
    </source>
</evidence>
<proteinExistence type="inferred from homology"/>
<keyword evidence="6" id="KW-1185">Reference proteome</keyword>
<dbReference type="SUPFAM" id="SSF55811">
    <property type="entry name" value="Nudix"/>
    <property type="match status" value="1"/>
</dbReference>
<dbReference type="PANTHER" id="PTHR21340">
    <property type="entry name" value="DIADENOSINE 5,5-P1,P4-TETRAPHOSPHATE PYROPHOSPHOHYDROLASE MUTT"/>
    <property type="match status" value="1"/>
</dbReference>
<dbReference type="InterPro" id="IPR000086">
    <property type="entry name" value="NUDIX_hydrolase_dom"/>
</dbReference>
<dbReference type="InterPro" id="IPR016181">
    <property type="entry name" value="Acyl_CoA_acyltransferase"/>
</dbReference>
<dbReference type="RefSeq" id="WP_179443717.1">
    <property type="nucleotide sequence ID" value="NZ_JACBZS010000001.1"/>
</dbReference>
<dbReference type="PROSITE" id="PS00893">
    <property type="entry name" value="NUDIX_BOX"/>
    <property type="match status" value="1"/>
</dbReference>
<dbReference type="PROSITE" id="PS51462">
    <property type="entry name" value="NUDIX"/>
    <property type="match status" value="1"/>
</dbReference>
<accession>A0A7Z0D6J2</accession>
<dbReference type="PRINTS" id="PR00502">
    <property type="entry name" value="NUDIXFAMILY"/>
</dbReference>
<dbReference type="InterPro" id="IPR051325">
    <property type="entry name" value="Nudix_hydrolase_domain"/>
</dbReference>
<sequence length="257" mass="27748">MTSVDITIGPDRTARLRWDGAPDRAMIATAAAQALDQADRVEAEVADTDVPARRALHQAGFRSEGVRRRALPGPGGAMLDARIYARLADDEVAGPLAFSQVMNTVLPRTRLIAHVLFRRTDPAGGPMQYLFCQTVFKTDWELPGGVVEPGESPRTGAVREVAEELGLAVEVGEVLAVDWLPPYLGWDDALELIFDGGELSAEQCAAMVLQPSEIAAVHWTSAEQAYPMLRAGAARRLKLITERPGATHYLEDGDPPG</sequence>
<protein>
    <submittedName>
        <fullName evidence="5">8-oxo-dGTP pyrophosphatase MutT (NUDIX family)</fullName>
    </submittedName>
</protein>
<organism evidence="5 6">
    <name type="scientific">Naumannella cuiyingiana</name>
    <dbReference type="NCBI Taxonomy" id="1347891"/>
    <lineage>
        <taxon>Bacteria</taxon>
        <taxon>Bacillati</taxon>
        <taxon>Actinomycetota</taxon>
        <taxon>Actinomycetes</taxon>
        <taxon>Propionibacteriales</taxon>
        <taxon>Propionibacteriaceae</taxon>
        <taxon>Naumannella</taxon>
    </lineage>
</organism>
<dbReference type="Gene3D" id="3.90.79.10">
    <property type="entry name" value="Nucleoside Triphosphate Pyrophosphohydrolase"/>
    <property type="match status" value="1"/>
</dbReference>
<dbReference type="GO" id="GO:0006167">
    <property type="term" value="P:AMP biosynthetic process"/>
    <property type="evidence" value="ECO:0007669"/>
    <property type="project" value="TreeGrafter"/>
</dbReference>
<dbReference type="CDD" id="cd18876">
    <property type="entry name" value="NUDIX_Hydrolase"/>
    <property type="match status" value="1"/>
</dbReference>
<comment type="caution">
    <text evidence="5">The sequence shown here is derived from an EMBL/GenBank/DDBJ whole genome shotgun (WGS) entry which is preliminary data.</text>
</comment>
<feature type="domain" description="Nudix hydrolase" evidence="4">
    <location>
        <begin position="107"/>
        <end position="242"/>
    </location>
</feature>
<dbReference type="SUPFAM" id="SSF55729">
    <property type="entry name" value="Acyl-CoA N-acyltransferases (Nat)"/>
    <property type="match status" value="1"/>
</dbReference>
<dbReference type="AlphaFoldDB" id="A0A7Z0D6J2"/>
<keyword evidence="2 3" id="KW-0378">Hydrolase</keyword>
<evidence type="ECO:0000256" key="2">
    <source>
        <dbReference type="ARBA" id="ARBA00022801"/>
    </source>
</evidence>
<reference evidence="5 6" key="1">
    <citation type="submission" date="2020-07" db="EMBL/GenBank/DDBJ databases">
        <title>Sequencing the genomes of 1000 actinobacteria strains.</title>
        <authorList>
            <person name="Klenk H.-P."/>
        </authorList>
    </citation>
    <scope>NUCLEOTIDE SEQUENCE [LARGE SCALE GENOMIC DNA]</scope>
    <source>
        <strain evidence="5 6">DSM 103164</strain>
    </source>
</reference>
<dbReference type="EMBL" id="JACBZS010000001">
    <property type="protein sequence ID" value="NYI69676.1"/>
    <property type="molecule type" value="Genomic_DNA"/>
</dbReference>
<dbReference type="InterPro" id="IPR020084">
    <property type="entry name" value="NUDIX_hydrolase_CS"/>
</dbReference>
<dbReference type="GO" id="GO:0004081">
    <property type="term" value="F:bis(5'-nucleosyl)-tetraphosphatase (asymmetrical) activity"/>
    <property type="evidence" value="ECO:0007669"/>
    <property type="project" value="TreeGrafter"/>
</dbReference>
<dbReference type="InterPro" id="IPR015797">
    <property type="entry name" value="NUDIX_hydrolase-like_dom_sf"/>
</dbReference>
<evidence type="ECO:0000313" key="5">
    <source>
        <dbReference type="EMBL" id="NYI69676.1"/>
    </source>
</evidence>
<gene>
    <name evidence="5" type="ORF">GGQ54_000236</name>
</gene>
<dbReference type="InterPro" id="IPR020476">
    <property type="entry name" value="Nudix_hydrolase"/>
</dbReference>
<dbReference type="GO" id="GO:0006754">
    <property type="term" value="P:ATP biosynthetic process"/>
    <property type="evidence" value="ECO:0007669"/>
    <property type="project" value="TreeGrafter"/>
</dbReference>
<name>A0A7Z0D6J2_9ACTN</name>
<evidence type="ECO:0000259" key="4">
    <source>
        <dbReference type="PROSITE" id="PS51462"/>
    </source>
</evidence>
<dbReference type="Proteomes" id="UP000527616">
    <property type="component" value="Unassembled WGS sequence"/>
</dbReference>